<feature type="repeat" description="PPR" evidence="2">
    <location>
        <begin position="605"/>
        <end position="639"/>
    </location>
</feature>
<keyword evidence="6" id="KW-1185">Reference proteome</keyword>
<feature type="region of interest" description="Disordered" evidence="3">
    <location>
        <begin position="896"/>
        <end position="919"/>
    </location>
</feature>
<accession>W7U5W6</accession>
<dbReference type="PROSITE" id="PS51375">
    <property type="entry name" value="PPR"/>
    <property type="match status" value="7"/>
</dbReference>
<sequence>MSSTTLCTYHTWIIRKQRRRRRRSCLSETKFRTWMVCGTTQLHLAYFLIPLLSYLFTTIAAFRPPASPWHGRSFLTLPRAVADRNVPASSGEEIWKSKYGTTSAAASRPRSSFPPAAHHFSASPDRRRSGRNDRSKKEWERSAPEEFLLILTRLRAEENSGRAPLLDEETERDIGHVIKLVRALANRQWEQAEESAALLCRSPLLDTVLSRMVVYAATQRNEPDLALEILGGMREKRIDVDAFMASLVAKAAATDRRWMPVVEVIRAQLSSNPGGDLIMPGTPQGRRHGGFTQALASTIERGKFYSSSFLVDALLQFRMVDLFTAKVALKFYRFSRTPARGLPWITTARAIGLIPDADLDFEVGRVYKSLGMWREAVALLSEMVEQKRAVEDEHVGVVLSACHQAGEWKECLATLSKMREWGLSVGRVSYLIVLRLLLEKRRLDQVRSVLQQMEAQGSPLDAETARLALFTLAKRGPVYSSLEFLKLMPVFGVEPDLVSYTAVIRACARFQQPDLALEVLTLMAKNGMAPDVLACATAMDALSGAARWDEAFALFDGCRSQGLRPDIKCWTQVLGMATQAGRWDLFPAYLEAAVGEARVHKTGLDLRFFATVINACAEGNRTDEALAVLASVRSYGLMPNVVCFTAAAKACLARRRWRDALGLLEEAQKEGVPADATLYRTVLGCCWRARQWQSVLKLYGEMLERGLEVDSRMYTSLMDALAGAGQSELAANVLQDMVANGIAPVDATWSAFFQSWYHKGEYGTPWKLIEELVRWEDEGGMDSNAAWMPRKVIVSDADQRRPSADGSRAGSRQGPRAGLGTGPGPRTLADLMHVCARREDWGEVLELQRRITDMGLPPTATRAPHLVVRAYAELGRWTEAQQFLCDCMHQGVSTESTQNYTSHDERASDQARQVPATENSRPFSVSWSRTYGALLTLCSKRIEPVRALALLKDMEDKQLAPDAEAYHAVMDACAQAGMKGEVRMVFEKLRARADLLPRVESFTIMLDLCAREGGKGEEALRLMDDLEGLGLTPDMLCFNAAMEACREASMLETDPGEGRYRRAMRKWRDVEVMHTYNSEMAVLATRKGGQDGEASSTALRYLREMQANGIPRDTDSFNMALEACARGGNLQEARTVFEELQAAATEEAQGPSARPDIFSYITLANALAKDGRDSEAMAWLNHMVGLAVDEAKAVVGAAPNKTKGRTNAGRKAIQPSGNSERLGMNKSSTSRVGTNILLADETPALPSPSTPIGDLEEADGFTPSSLLHLSSASIRKKTRWPAYYRNLWPQTVKTLSKNILVLARCASPREQATRCADIGKLLEFLDSHVPILNTQVVAEQLVGMGICSTKHIKTLTGNALKMRWRENQV</sequence>
<dbReference type="InterPro" id="IPR002885">
    <property type="entry name" value="PPR_rpt"/>
</dbReference>
<name>W7U5W6_9STRA</name>
<keyword evidence="4" id="KW-1133">Transmembrane helix</keyword>
<feature type="compositionally biased region" description="Low complexity" evidence="3">
    <location>
        <begin position="105"/>
        <end position="117"/>
    </location>
</feature>
<feature type="region of interest" description="Disordered" evidence="3">
    <location>
        <begin position="797"/>
        <end position="825"/>
    </location>
</feature>
<proteinExistence type="predicted"/>
<dbReference type="Pfam" id="PF01535">
    <property type="entry name" value="PPR"/>
    <property type="match status" value="5"/>
</dbReference>
<evidence type="ECO:0000256" key="2">
    <source>
        <dbReference type="PROSITE-ProRule" id="PRU00708"/>
    </source>
</evidence>
<feature type="transmembrane region" description="Helical" evidence="4">
    <location>
        <begin position="44"/>
        <end position="62"/>
    </location>
</feature>
<reference evidence="5 6" key="1">
    <citation type="journal article" date="2014" name="Mol. Plant">
        <title>Chromosome Scale Genome Assembly and Transcriptome Profiling of Nannochloropsis gaditana in Nitrogen Depletion.</title>
        <authorList>
            <person name="Corteggiani Carpinelli E."/>
            <person name="Telatin A."/>
            <person name="Vitulo N."/>
            <person name="Forcato C."/>
            <person name="D'Angelo M."/>
            <person name="Schiavon R."/>
            <person name="Vezzi A."/>
            <person name="Giacometti G.M."/>
            <person name="Morosinotto T."/>
            <person name="Valle G."/>
        </authorList>
    </citation>
    <scope>NUCLEOTIDE SEQUENCE [LARGE SCALE GENOMIC DNA]</scope>
    <source>
        <strain evidence="5 6">B-31</strain>
    </source>
</reference>
<dbReference type="Gene3D" id="1.25.40.10">
    <property type="entry name" value="Tetratricopeptide repeat domain"/>
    <property type="match status" value="5"/>
</dbReference>
<evidence type="ECO:0000256" key="3">
    <source>
        <dbReference type="SAM" id="MobiDB-lite"/>
    </source>
</evidence>
<dbReference type="PANTHER" id="PTHR47936:SF1">
    <property type="entry name" value="PENTATRICOPEPTIDE REPEAT-CONTAINING PROTEIN GUN1, CHLOROPLASTIC"/>
    <property type="match status" value="1"/>
</dbReference>
<feature type="compositionally biased region" description="Polar residues" evidence="3">
    <location>
        <begin position="1215"/>
        <end position="1228"/>
    </location>
</feature>
<dbReference type="InterPro" id="IPR011990">
    <property type="entry name" value="TPR-like_helical_dom_sf"/>
</dbReference>
<gene>
    <name evidence="5" type="ORF">Naga_100004g54</name>
</gene>
<evidence type="ECO:0000313" key="6">
    <source>
        <dbReference type="Proteomes" id="UP000019335"/>
    </source>
</evidence>
<feature type="repeat" description="PPR" evidence="2">
    <location>
        <begin position="710"/>
        <end position="744"/>
    </location>
</feature>
<feature type="repeat" description="PPR" evidence="2">
    <location>
        <begin position="998"/>
        <end position="1033"/>
    </location>
</feature>
<dbReference type="NCBIfam" id="TIGR00756">
    <property type="entry name" value="PPR"/>
    <property type="match status" value="3"/>
</dbReference>
<keyword evidence="4" id="KW-0812">Transmembrane</keyword>
<feature type="region of interest" description="Disordered" evidence="3">
    <location>
        <begin position="105"/>
        <end position="140"/>
    </location>
</feature>
<dbReference type="Proteomes" id="UP000019335">
    <property type="component" value="Chromosome 5"/>
</dbReference>
<feature type="repeat" description="PPR" evidence="2">
    <location>
        <begin position="531"/>
        <end position="565"/>
    </location>
</feature>
<evidence type="ECO:0000256" key="1">
    <source>
        <dbReference type="ARBA" id="ARBA00022737"/>
    </source>
</evidence>
<feature type="repeat" description="PPR" evidence="2">
    <location>
        <begin position="496"/>
        <end position="530"/>
    </location>
</feature>
<dbReference type="OrthoDB" id="185373at2759"/>
<dbReference type="SUPFAM" id="SSF48452">
    <property type="entry name" value="TPR-like"/>
    <property type="match status" value="1"/>
</dbReference>
<dbReference type="EMBL" id="AZIL01000352">
    <property type="protein sequence ID" value="EWM28211.1"/>
    <property type="molecule type" value="Genomic_DNA"/>
</dbReference>
<feature type="repeat" description="PPR" evidence="2">
    <location>
        <begin position="675"/>
        <end position="709"/>
    </location>
</feature>
<dbReference type="PANTHER" id="PTHR47936">
    <property type="entry name" value="PPR_LONG DOMAIN-CONTAINING PROTEIN"/>
    <property type="match status" value="1"/>
</dbReference>
<dbReference type="Pfam" id="PF13812">
    <property type="entry name" value="PPR_3"/>
    <property type="match status" value="2"/>
</dbReference>
<protein>
    <submittedName>
        <fullName evidence="5">Atp binding protein</fullName>
    </submittedName>
</protein>
<evidence type="ECO:0000256" key="4">
    <source>
        <dbReference type="SAM" id="Phobius"/>
    </source>
</evidence>
<evidence type="ECO:0000313" key="5">
    <source>
        <dbReference type="EMBL" id="EWM28211.1"/>
    </source>
</evidence>
<feature type="repeat" description="PPR" evidence="2">
    <location>
        <begin position="1113"/>
        <end position="1147"/>
    </location>
</feature>
<comment type="caution">
    <text evidence="5">The sequence shown here is derived from an EMBL/GenBank/DDBJ whole genome shotgun (WGS) entry which is preliminary data.</text>
</comment>
<keyword evidence="4" id="KW-0472">Membrane</keyword>
<organism evidence="5 6">
    <name type="scientific">Nannochloropsis gaditana</name>
    <dbReference type="NCBI Taxonomy" id="72520"/>
    <lineage>
        <taxon>Eukaryota</taxon>
        <taxon>Sar</taxon>
        <taxon>Stramenopiles</taxon>
        <taxon>Ochrophyta</taxon>
        <taxon>Eustigmatophyceae</taxon>
        <taxon>Eustigmatales</taxon>
        <taxon>Monodopsidaceae</taxon>
        <taxon>Nannochloropsis</taxon>
    </lineage>
</organism>
<feature type="region of interest" description="Disordered" evidence="3">
    <location>
        <begin position="1200"/>
        <end position="1228"/>
    </location>
</feature>
<feature type="compositionally biased region" description="Basic and acidic residues" evidence="3">
    <location>
        <begin position="124"/>
        <end position="140"/>
    </location>
</feature>
<keyword evidence="1" id="KW-0677">Repeat</keyword>